<dbReference type="Proteomes" id="UP001437256">
    <property type="component" value="Unassembled WGS sequence"/>
</dbReference>
<feature type="transmembrane region" description="Helical" evidence="2">
    <location>
        <begin position="232"/>
        <end position="254"/>
    </location>
</feature>
<sequence>MAVVFPGVGLQVLSSLIYFLGLSILAHCLSRRVQTTWVTSLKEMSWTRIVVLMIFLDSWLFVFSRGGITVFGVGLESSPAACTSAIAICIVFYASSKVLIYLFLIEKVHLVWSPTSQVGSRLRSPVYLVCLATMSGYLAVIILMILGAVHYWREDGNCVIGLKPFSSIPLLAYDLYITIFLNGLFLWPLFRSKIANPRIRVVAIRTLVASLAALLTSSVNIGILTVQHGHQLGWVCLGSCGTDVVINALAVFWVTSGADNRASSEENFISDNRSESQTHGRHVPSMIASQTHAKTVSFSLPNGPKFLRNGQRSASKGNESHALQVMVTTRTSTDQDDRESDRNSDVKDVHPQP</sequence>
<reference evidence="3 4" key="1">
    <citation type="submission" date="2024-05" db="EMBL/GenBank/DDBJ databases">
        <title>A draft genome resource for the thread blight pathogen Marasmius tenuissimus strain MS-2.</title>
        <authorList>
            <person name="Yulfo-Soto G.E."/>
            <person name="Baruah I.K."/>
            <person name="Amoako-Attah I."/>
            <person name="Bukari Y."/>
            <person name="Meinhardt L.W."/>
            <person name="Bailey B.A."/>
            <person name="Cohen S.P."/>
        </authorList>
    </citation>
    <scope>NUCLEOTIDE SEQUENCE [LARGE SCALE GENOMIC DNA]</scope>
    <source>
        <strain evidence="3 4">MS-2</strain>
    </source>
</reference>
<dbReference type="PANTHER" id="PTHR38848">
    <property type="entry name" value="G-PROTEIN COUPLED RECEPTORS FAMILY 3 PROFILE DOMAIN-CONTAINING PROTEIN"/>
    <property type="match status" value="1"/>
</dbReference>
<feature type="transmembrane region" description="Helical" evidence="2">
    <location>
        <begin position="170"/>
        <end position="190"/>
    </location>
</feature>
<keyword evidence="2" id="KW-0812">Transmembrane</keyword>
<evidence type="ECO:0008006" key="5">
    <source>
        <dbReference type="Google" id="ProtNLM"/>
    </source>
</evidence>
<dbReference type="PANTHER" id="PTHR38848:SF3">
    <property type="entry name" value="G-PROTEIN COUPLED RECEPTORS FAMILY 3 PROFILE DOMAIN-CONTAINING PROTEIN"/>
    <property type="match status" value="1"/>
</dbReference>
<keyword evidence="4" id="KW-1185">Reference proteome</keyword>
<gene>
    <name evidence="3" type="ORF">AAF712_009179</name>
</gene>
<evidence type="ECO:0000313" key="4">
    <source>
        <dbReference type="Proteomes" id="UP001437256"/>
    </source>
</evidence>
<comment type="caution">
    <text evidence="3">The sequence shown here is derived from an EMBL/GenBank/DDBJ whole genome shotgun (WGS) entry which is preliminary data.</text>
</comment>
<accession>A0ABR2ZU96</accession>
<proteinExistence type="predicted"/>
<feature type="transmembrane region" description="Helical" evidence="2">
    <location>
        <begin position="126"/>
        <end position="150"/>
    </location>
</feature>
<dbReference type="EMBL" id="JBBXMP010000071">
    <property type="protein sequence ID" value="KAL0063897.1"/>
    <property type="molecule type" value="Genomic_DNA"/>
</dbReference>
<protein>
    <recommendedName>
        <fullName evidence="5">Transmembrane protein</fullName>
    </recommendedName>
</protein>
<name>A0ABR2ZU96_9AGAR</name>
<evidence type="ECO:0000256" key="2">
    <source>
        <dbReference type="SAM" id="Phobius"/>
    </source>
</evidence>
<feature type="region of interest" description="Disordered" evidence="1">
    <location>
        <begin position="299"/>
        <end position="353"/>
    </location>
</feature>
<feature type="transmembrane region" description="Helical" evidence="2">
    <location>
        <begin position="49"/>
        <end position="73"/>
    </location>
</feature>
<feature type="transmembrane region" description="Helical" evidence="2">
    <location>
        <begin position="85"/>
        <end position="105"/>
    </location>
</feature>
<keyword evidence="2" id="KW-0472">Membrane</keyword>
<keyword evidence="2" id="KW-1133">Transmembrane helix</keyword>
<evidence type="ECO:0000256" key="1">
    <source>
        <dbReference type="SAM" id="MobiDB-lite"/>
    </source>
</evidence>
<feature type="transmembrane region" description="Helical" evidence="2">
    <location>
        <begin position="12"/>
        <end position="29"/>
    </location>
</feature>
<evidence type="ECO:0000313" key="3">
    <source>
        <dbReference type="EMBL" id="KAL0063897.1"/>
    </source>
</evidence>
<feature type="compositionally biased region" description="Basic and acidic residues" evidence="1">
    <location>
        <begin position="333"/>
        <end position="353"/>
    </location>
</feature>
<feature type="transmembrane region" description="Helical" evidence="2">
    <location>
        <begin position="202"/>
        <end position="226"/>
    </location>
</feature>
<organism evidence="3 4">
    <name type="scientific">Marasmius tenuissimus</name>
    <dbReference type="NCBI Taxonomy" id="585030"/>
    <lineage>
        <taxon>Eukaryota</taxon>
        <taxon>Fungi</taxon>
        <taxon>Dikarya</taxon>
        <taxon>Basidiomycota</taxon>
        <taxon>Agaricomycotina</taxon>
        <taxon>Agaricomycetes</taxon>
        <taxon>Agaricomycetidae</taxon>
        <taxon>Agaricales</taxon>
        <taxon>Marasmiineae</taxon>
        <taxon>Marasmiaceae</taxon>
        <taxon>Marasmius</taxon>
    </lineage>
</organism>